<reference evidence="2 3" key="1">
    <citation type="submission" date="2019-06" db="EMBL/GenBank/DDBJ databases">
        <title>Whole genome sequence for Cellvibrionaceae sp. R142.</title>
        <authorList>
            <person name="Wang G."/>
        </authorList>
    </citation>
    <scope>NUCLEOTIDE SEQUENCE [LARGE SCALE GENOMIC DNA]</scope>
    <source>
        <strain evidence="2 3">R142</strain>
    </source>
</reference>
<name>A0A545T0I6_9GAMM</name>
<organism evidence="2 3">
    <name type="scientific">Exilibacterium tricleocarpae</name>
    <dbReference type="NCBI Taxonomy" id="2591008"/>
    <lineage>
        <taxon>Bacteria</taxon>
        <taxon>Pseudomonadati</taxon>
        <taxon>Pseudomonadota</taxon>
        <taxon>Gammaproteobacteria</taxon>
        <taxon>Cellvibrionales</taxon>
        <taxon>Cellvibrionaceae</taxon>
        <taxon>Exilibacterium</taxon>
    </lineage>
</organism>
<gene>
    <name evidence="2" type="ORF">FKG94_20605</name>
</gene>
<feature type="signal peptide" evidence="1">
    <location>
        <begin position="1"/>
        <end position="19"/>
    </location>
</feature>
<evidence type="ECO:0000313" key="2">
    <source>
        <dbReference type="EMBL" id="TQV70733.1"/>
    </source>
</evidence>
<dbReference type="EMBL" id="VHSG01000023">
    <property type="protein sequence ID" value="TQV70733.1"/>
    <property type="molecule type" value="Genomic_DNA"/>
</dbReference>
<accession>A0A545T0I6</accession>
<keyword evidence="1" id="KW-0732">Signal</keyword>
<evidence type="ECO:0000256" key="1">
    <source>
        <dbReference type="SAM" id="SignalP"/>
    </source>
</evidence>
<keyword evidence="3" id="KW-1185">Reference proteome</keyword>
<evidence type="ECO:0000313" key="3">
    <source>
        <dbReference type="Proteomes" id="UP000319732"/>
    </source>
</evidence>
<dbReference type="Proteomes" id="UP000319732">
    <property type="component" value="Unassembled WGS sequence"/>
</dbReference>
<protein>
    <submittedName>
        <fullName evidence="2">Uncharacterized protein</fullName>
    </submittedName>
</protein>
<sequence>MKKLGFLFTLALIAQSAMAEQVGTHYSAIEVPTMTAVVAETGTSVSWAAQLSNAHASKQNIKELDQKTEQSQLKVNLQLEQRIAAMIETSLQK</sequence>
<comment type="caution">
    <text evidence="2">The sequence shown here is derived from an EMBL/GenBank/DDBJ whole genome shotgun (WGS) entry which is preliminary data.</text>
</comment>
<proteinExistence type="predicted"/>
<feature type="chain" id="PRO_5021841966" evidence="1">
    <location>
        <begin position="20"/>
        <end position="93"/>
    </location>
</feature>
<dbReference type="AlphaFoldDB" id="A0A545T0I6"/>
<dbReference type="RefSeq" id="WP_142928834.1">
    <property type="nucleotide sequence ID" value="NZ_ML660101.1"/>
</dbReference>